<accession>A7VYH6</accession>
<evidence type="ECO:0000313" key="2">
    <source>
        <dbReference type="Proteomes" id="UP000003490"/>
    </source>
</evidence>
<dbReference type="Proteomes" id="UP000003490">
    <property type="component" value="Unassembled WGS sequence"/>
</dbReference>
<comment type="caution">
    <text evidence="1">The sequence shown here is derived from an EMBL/GenBank/DDBJ whole genome shotgun (WGS) entry which is preliminary data.</text>
</comment>
<proteinExistence type="predicted"/>
<dbReference type="HOGENOM" id="CLU_3326583_0_0_9"/>
<dbReference type="AlphaFoldDB" id="A7VYH6"/>
<dbReference type="EMBL" id="ABCB02000021">
    <property type="protein sequence ID" value="EDO59604.1"/>
    <property type="molecule type" value="Genomic_DNA"/>
</dbReference>
<sequence>MAFPFYKISLKKHEKNSCGSENVHQLPEALYYNKLNNV</sequence>
<gene>
    <name evidence="1" type="ORF">CLOLEP_03654</name>
</gene>
<evidence type="ECO:0000313" key="1">
    <source>
        <dbReference type="EMBL" id="EDO59604.1"/>
    </source>
</evidence>
<name>A7VYH6_9FIRM</name>
<reference evidence="1 2" key="2">
    <citation type="submission" date="2007-08" db="EMBL/GenBank/DDBJ databases">
        <authorList>
            <person name="Fulton L."/>
            <person name="Clifton S."/>
            <person name="Fulton B."/>
            <person name="Xu J."/>
            <person name="Minx P."/>
            <person name="Pepin K.H."/>
            <person name="Johnson M."/>
            <person name="Thiruvilangam P."/>
            <person name="Bhonagiri V."/>
            <person name="Nash W.E."/>
            <person name="Wang C."/>
            <person name="Mardis E.R."/>
            <person name="Wilson R.K."/>
        </authorList>
    </citation>
    <scope>NUCLEOTIDE SEQUENCE [LARGE SCALE GENOMIC DNA]</scope>
    <source>
        <strain evidence="1 2">DSM 753</strain>
    </source>
</reference>
<organism evidence="1 2">
    <name type="scientific">[Clostridium] leptum DSM 753</name>
    <dbReference type="NCBI Taxonomy" id="428125"/>
    <lineage>
        <taxon>Bacteria</taxon>
        <taxon>Bacillati</taxon>
        <taxon>Bacillota</taxon>
        <taxon>Clostridia</taxon>
        <taxon>Eubacteriales</taxon>
        <taxon>Oscillospiraceae</taxon>
        <taxon>Oscillospiraceae incertae sedis</taxon>
    </lineage>
</organism>
<reference evidence="1 2" key="1">
    <citation type="submission" date="2007-08" db="EMBL/GenBank/DDBJ databases">
        <title>Draft genome sequence of Clostridium leptum (DSM 753).</title>
        <authorList>
            <person name="Sudarsanam P."/>
            <person name="Ley R."/>
            <person name="Guruge J."/>
            <person name="Turnbaugh P.J."/>
            <person name="Mahowald M."/>
            <person name="Liep D."/>
            <person name="Gordon J."/>
        </authorList>
    </citation>
    <scope>NUCLEOTIDE SEQUENCE [LARGE SCALE GENOMIC DNA]</scope>
    <source>
        <strain evidence="1 2">DSM 753</strain>
    </source>
</reference>
<protein>
    <submittedName>
        <fullName evidence="1">Uncharacterized protein</fullName>
    </submittedName>
</protein>